<evidence type="ECO:0000313" key="1">
    <source>
        <dbReference type="EMBL" id="GJD96987.1"/>
    </source>
</evidence>
<dbReference type="EMBL" id="BPQP01000073">
    <property type="protein sequence ID" value="GJD96987.1"/>
    <property type="molecule type" value="Genomic_DNA"/>
</dbReference>
<dbReference type="Proteomes" id="UP001055125">
    <property type="component" value="Unassembled WGS sequence"/>
</dbReference>
<gene>
    <name evidence="1" type="ORF">OCOJLMKI_4215</name>
</gene>
<name>A0ABQ4S5G1_9HYPH</name>
<sequence>MPTILRTKPRRGVVESPVWTPRGYELAHPKHGAEKHHARNAIYASTLGDAARLVLAGYWLRMGGPGLRPSLISPGSLRVIP</sequence>
<accession>A0ABQ4S5G1</accession>
<evidence type="ECO:0008006" key="3">
    <source>
        <dbReference type="Google" id="ProtNLM"/>
    </source>
</evidence>
<reference evidence="1" key="2">
    <citation type="submission" date="2021-08" db="EMBL/GenBank/DDBJ databases">
        <authorList>
            <person name="Tani A."/>
            <person name="Ola A."/>
            <person name="Ogura Y."/>
            <person name="Katsura K."/>
            <person name="Hayashi T."/>
        </authorList>
    </citation>
    <scope>NUCLEOTIDE SEQUENCE</scope>
    <source>
        <strain evidence="1">DSM 19015</strain>
    </source>
</reference>
<reference evidence="1" key="1">
    <citation type="journal article" date="2021" name="Front. Microbiol.">
        <title>Comprehensive Comparative Genomics and Phenotyping of Methylobacterium Species.</title>
        <authorList>
            <person name="Alessa O."/>
            <person name="Ogura Y."/>
            <person name="Fujitani Y."/>
            <person name="Takami H."/>
            <person name="Hayashi T."/>
            <person name="Sahin N."/>
            <person name="Tani A."/>
        </authorList>
    </citation>
    <scope>NUCLEOTIDE SEQUENCE</scope>
    <source>
        <strain evidence="1">DSM 19015</strain>
    </source>
</reference>
<proteinExistence type="predicted"/>
<protein>
    <recommendedName>
        <fullName evidence="3">RES domain-containing protein</fullName>
    </recommendedName>
</protein>
<keyword evidence="2" id="KW-1185">Reference proteome</keyword>
<comment type="caution">
    <text evidence="1">The sequence shown here is derived from an EMBL/GenBank/DDBJ whole genome shotgun (WGS) entry which is preliminary data.</text>
</comment>
<evidence type="ECO:0000313" key="2">
    <source>
        <dbReference type="Proteomes" id="UP001055125"/>
    </source>
</evidence>
<organism evidence="1 2">
    <name type="scientific">Methylobacterium iners</name>
    <dbReference type="NCBI Taxonomy" id="418707"/>
    <lineage>
        <taxon>Bacteria</taxon>
        <taxon>Pseudomonadati</taxon>
        <taxon>Pseudomonadota</taxon>
        <taxon>Alphaproteobacteria</taxon>
        <taxon>Hyphomicrobiales</taxon>
        <taxon>Methylobacteriaceae</taxon>
        <taxon>Methylobacterium</taxon>
    </lineage>
</organism>